<dbReference type="InterPro" id="IPR012677">
    <property type="entry name" value="Nucleotide-bd_a/b_plait_sf"/>
</dbReference>
<dbReference type="Gene3D" id="3.30.70.330">
    <property type="match status" value="2"/>
</dbReference>
<dbReference type="SMART" id="SM00360">
    <property type="entry name" value="RRM"/>
    <property type="match status" value="2"/>
</dbReference>
<evidence type="ECO:0000259" key="5">
    <source>
        <dbReference type="PROSITE" id="PS50102"/>
    </source>
</evidence>
<feature type="region of interest" description="Disordered" evidence="4">
    <location>
        <begin position="535"/>
        <end position="597"/>
    </location>
</feature>
<dbReference type="Proteomes" id="UP000308768">
    <property type="component" value="Unassembled WGS sequence"/>
</dbReference>
<sequence>MATATSQRQNNFGNPALEHSNKGGLHGQYTPRGPSGQMYARAPQAVMQHGHGDLNMAALSQGFGGMSLQHPSYATQVAKGGVPMSAQSSEYGGGALGQAMPTAVWYDGRVMFTGQHQGGQHYNGIQQPAGVYTPIAGHYMPQANYQAYQHHSDHSPISQGWTSRNVSGDMPTLVTPRRDSISSNENEGAPGTPSFSYHGYQQGVAVIDRSPNGVYTHSTPSPSQMVGAYGMPQVGKLSPPNNVPLSLQLRVQMNPPIPRAIPAPSSPVKPLDRSLENQNGETNVYIRGLLPETTDEMLEIWAARFGDIKSSKSIIDHNTGLCKGFGFVKYHNFADAEACIRGFHYLGYEVSFARESFYSKLKKFADESNTNLYVSNLPREFNEHELSVIFSPHKVCSSRILRDNNGNGRGVGFARFESRNVCEDVIRNFNNTPVRKQDGDEHLIQIRYADTEQQKWLKQQTAASRQFRAAEYEYATQAHRWGHGSRLPELTASEHEAANDFEIFLGSSARPATQGGSRWAQSALPRQMPIRATTAIPLPQMKSQPAARTDLPPKATIENDSSESEADAKTKGTSSTPAIVHGDSGASASSPSAQDDE</sequence>
<evidence type="ECO:0000256" key="3">
    <source>
        <dbReference type="PROSITE-ProRule" id="PRU00176"/>
    </source>
</evidence>
<name>A0A4U0XHR3_9PEZI</name>
<dbReference type="STRING" id="331657.A0A4U0XHR3"/>
<dbReference type="InterPro" id="IPR000504">
    <property type="entry name" value="RRM_dom"/>
</dbReference>
<evidence type="ECO:0000256" key="4">
    <source>
        <dbReference type="SAM" id="MobiDB-lite"/>
    </source>
</evidence>
<organism evidence="6 7">
    <name type="scientific">Cryomyces minteri</name>
    <dbReference type="NCBI Taxonomy" id="331657"/>
    <lineage>
        <taxon>Eukaryota</taxon>
        <taxon>Fungi</taxon>
        <taxon>Dikarya</taxon>
        <taxon>Ascomycota</taxon>
        <taxon>Pezizomycotina</taxon>
        <taxon>Dothideomycetes</taxon>
        <taxon>Dothideomycetes incertae sedis</taxon>
        <taxon>Cryomyces</taxon>
    </lineage>
</organism>
<reference evidence="6 7" key="1">
    <citation type="submission" date="2017-03" db="EMBL/GenBank/DDBJ databases">
        <title>Genomes of endolithic fungi from Antarctica.</title>
        <authorList>
            <person name="Coleine C."/>
            <person name="Masonjones S."/>
            <person name="Stajich J.E."/>
        </authorList>
    </citation>
    <scope>NUCLEOTIDE SEQUENCE [LARGE SCALE GENOMIC DNA]</scope>
    <source>
        <strain evidence="6 7">CCFEE 5187</strain>
    </source>
</reference>
<feature type="compositionally biased region" description="Polar residues" evidence="4">
    <location>
        <begin position="1"/>
        <end position="13"/>
    </location>
</feature>
<dbReference type="Pfam" id="PF00076">
    <property type="entry name" value="RRM_1"/>
    <property type="match status" value="2"/>
</dbReference>
<evidence type="ECO:0000313" key="7">
    <source>
        <dbReference type="Proteomes" id="UP000308768"/>
    </source>
</evidence>
<dbReference type="EMBL" id="NAJN01000227">
    <property type="protein sequence ID" value="TKA76642.1"/>
    <property type="molecule type" value="Genomic_DNA"/>
</dbReference>
<dbReference type="OrthoDB" id="271725at2759"/>
<feature type="region of interest" description="Disordered" evidence="4">
    <location>
        <begin position="1"/>
        <end position="38"/>
    </location>
</feature>
<dbReference type="SUPFAM" id="SSF54928">
    <property type="entry name" value="RNA-binding domain, RBD"/>
    <property type="match status" value="2"/>
</dbReference>
<dbReference type="AlphaFoldDB" id="A0A4U0XHR3"/>
<evidence type="ECO:0000256" key="1">
    <source>
        <dbReference type="ARBA" id="ARBA00022737"/>
    </source>
</evidence>
<dbReference type="GO" id="GO:0003723">
    <property type="term" value="F:RNA binding"/>
    <property type="evidence" value="ECO:0007669"/>
    <property type="project" value="UniProtKB-UniRule"/>
</dbReference>
<proteinExistence type="predicted"/>
<feature type="region of interest" description="Disordered" evidence="4">
    <location>
        <begin position="508"/>
        <end position="527"/>
    </location>
</feature>
<keyword evidence="7" id="KW-1185">Reference proteome</keyword>
<feature type="compositionally biased region" description="Polar residues" evidence="4">
    <location>
        <begin position="510"/>
        <end position="520"/>
    </location>
</feature>
<accession>A0A4U0XHR3</accession>
<evidence type="ECO:0000256" key="2">
    <source>
        <dbReference type="ARBA" id="ARBA00022884"/>
    </source>
</evidence>
<protein>
    <recommendedName>
        <fullName evidence="5">RRM domain-containing protein</fullName>
    </recommendedName>
</protein>
<keyword evidence="1" id="KW-0677">Repeat</keyword>
<evidence type="ECO:0000313" key="6">
    <source>
        <dbReference type="EMBL" id="TKA76642.1"/>
    </source>
</evidence>
<gene>
    <name evidence="6" type="ORF">B0A49_01858</name>
</gene>
<feature type="domain" description="RRM" evidence="5">
    <location>
        <begin position="282"/>
        <end position="355"/>
    </location>
</feature>
<comment type="caution">
    <text evidence="6">The sequence shown here is derived from an EMBL/GenBank/DDBJ whole genome shotgun (WGS) entry which is preliminary data.</text>
</comment>
<feature type="domain" description="RRM" evidence="5">
    <location>
        <begin position="370"/>
        <end position="451"/>
    </location>
</feature>
<dbReference type="InterPro" id="IPR035979">
    <property type="entry name" value="RBD_domain_sf"/>
</dbReference>
<dbReference type="PANTHER" id="PTHR24012">
    <property type="entry name" value="RNA BINDING PROTEIN"/>
    <property type="match status" value="1"/>
</dbReference>
<feature type="compositionally biased region" description="Low complexity" evidence="4">
    <location>
        <begin position="584"/>
        <end position="597"/>
    </location>
</feature>
<keyword evidence="2 3" id="KW-0694">RNA-binding</keyword>
<dbReference type="PROSITE" id="PS50102">
    <property type="entry name" value="RRM"/>
    <property type="match status" value="2"/>
</dbReference>